<keyword evidence="2" id="KW-1185">Reference proteome</keyword>
<dbReference type="EMBL" id="JAESDN010000011">
    <property type="protein sequence ID" value="KAG7043756.1"/>
    <property type="molecule type" value="Genomic_DNA"/>
</dbReference>
<accession>A0A9P7QXE5</accession>
<protein>
    <submittedName>
        <fullName evidence="1">Uncharacterized protein</fullName>
    </submittedName>
</protein>
<feature type="non-terminal residue" evidence="1">
    <location>
        <position position="1"/>
    </location>
</feature>
<dbReference type="AlphaFoldDB" id="A0A9P7QXE5"/>
<comment type="caution">
    <text evidence="1">The sequence shown here is derived from an EMBL/GenBank/DDBJ whole genome shotgun (WGS) entry which is preliminary data.</text>
</comment>
<evidence type="ECO:0000313" key="2">
    <source>
        <dbReference type="Proteomes" id="UP000699042"/>
    </source>
</evidence>
<name>A0A9P7QXE5_9PEZI</name>
<gene>
    <name evidence="1" type="ORF">JMJ77_011578</name>
</gene>
<evidence type="ECO:0000313" key="1">
    <source>
        <dbReference type="EMBL" id="KAG7043756.1"/>
    </source>
</evidence>
<proteinExistence type="predicted"/>
<organism evidence="1 2">
    <name type="scientific">Colletotrichum scovillei</name>
    <dbReference type="NCBI Taxonomy" id="1209932"/>
    <lineage>
        <taxon>Eukaryota</taxon>
        <taxon>Fungi</taxon>
        <taxon>Dikarya</taxon>
        <taxon>Ascomycota</taxon>
        <taxon>Pezizomycotina</taxon>
        <taxon>Sordariomycetes</taxon>
        <taxon>Hypocreomycetidae</taxon>
        <taxon>Glomerellales</taxon>
        <taxon>Glomerellaceae</taxon>
        <taxon>Colletotrichum</taxon>
        <taxon>Colletotrichum acutatum species complex</taxon>
    </lineage>
</organism>
<sequence length="40" mass="4662">MKLDASIIMIPIFYDRQVQCTWEMTGRSLGRIGDETRSRS</sequence>
<dbReference type="Proteomes" id="UP000699042">
    <property type="component" value="Unassembled WGS sequence"/>
</dbReference>
<reference evidence="1" key="1">
    <citation type="submission" date="2021-05" db="EMBL/GenBank/DDBJ databases">
        <title>Comparative genomics of three Colletotrichum scovillei strains and genetic complementation revealed genes involved fungal growth and virulence on chili pepper.</title>
        <authorList>
            <person name="Hsieh D.-K."/>
            <person name="Chuang S.-C."/>
            <person name="Chen C.-Y."/>
            <person name="Chao Y.-T."/>
            <person name="Lu M.-Y.J."/>
            <person name="Lee M.-H."/>
            <person name="Shih M.-C."/>
        </authorList>
    </citation>
    <scope>NUCLEOTIDE SEQUENCE</scope>
    <source>
        <strain evidence="1">Coll-153</strain>
    </source>
</reference>